<feature type="site" description="Cleavage (non-hydrolytic); by autolysis" evidence="10">
    <location>
        <begin position="74"/>
        <end position="75"/>
    </location>
</feature>
<dbReference type="PANTHER" id="PTHR33866">
    <property type="entry name" value="S-ADENOSYLMETHIONINE DECARBOXYLASE PROENZYME"/>
    <property type="match status" value="1"/>
</dbReference>
<dbReference type="InterPro" id="IPR042284">
    <property type="entry name" value="AdoMetDC_N"/>
</dbReference>
<protein>
    <recommendedName>
        <fullName evidence="10">S-adenosylmethionine decarboxylase proenzyme</fullName>
        <shortName evidence="10">AdoMetDC</shortName>
        <shortName evidence="10">SAMDC</shortName>
        <ecNumber evidence="10">4.1.1.50</ecNumber>
    </recommendedName>
    <component>
        <recommendedName>
            <fullName evidence="10">S-adenosylmethionine decarboxylase beta chain</fullName>
        </recommendedName>
    </component>
    <component>
        <recommendedName>
            <fullName evidence="10">S-adenosylmethionine decarboxylase alpha chain</fullName>
        </recommendedName>
    </component>
</protein>
<comment type="PTM">
    <text evidence="10">Is synthesized initially as an inactive proenzyme. Formation of the active enzyme involves a self-maturation process in which the active site pyruvoyl group is generated from an internal serine residue via an autocatalytic post-translational modification. Two non-identical subunits are generated from the proenzyme in this reaction, and the pyruvate is formed at the N-terminus of the alpha chain, which is derived from the carboxyl end of the proenzyme. The post-translation cleavage follows an unusual pathway, termed non-hydrolytic serinolysis, in which the side chain hydroxyl group of the serine supplies its oxygen atom to form the C-terminus of the beta chain, while the remainder of the serine residue undergoes an oxidative deamination to produce ammonia and the pyruvoyl group blocking the N-terminus of the alpha chain.</text>
</comment>
<dbReference type="SUPFAM" id="SSF56276">
    <property type="entry name" value="S-adenosylmethionine decarboxylase"/>
    <property type="match status" value="1"/>
</dbReference>
<evidence type="ECO:0000256" key="6">
    <source>
        <dbReference type="ARBA" id="ARBA00023145"/>
    </source>
</evidence>
<dbReference type="InterPro" id="IPR003826">
    <property type="entry name" value="AdoMetDC_fam_prok"/>
</dbReference>
<keyword evidence="9 10" id="KW-0670">Pyruvate</keyword>
<dbReference type="OrthoDB" id="9793120at2"/>
<dbReference type="NCBIfam" id="TIGR03330">
    <property type="entry name" value="SAM_DCase_Bsu"/>
    <property type="match status" value="1"/>
</dbReference>
<evidence type="ECO:0000313" key="12">
    <source>
        <dbReference type="Proteomes" id="UP000218418"/>
    </source>
</evidence>
<evidence type="ECO:0000256" key="10">
    <source>
        <dbReference type="HAMAP-Rule" id="MF_00464"/>
    </source>
</evidence>
<sequence>MANQSYLETDTPLVPVGSHCLLELYDCPKDLLNDVDFIKKALEEGVKESDSTLLKELTHQFEPYGVTALALLAESHVSLHSWPEIGYVAVDMFTCGEHADPEKACKYLIKAFQAKNHVLLKIPRGRLTPQIKQLEESLMAGVGEK</sequence>
<dbReference type="EMBL" id="AP018227">
    <property type="protein sequence ID" value="BAY82304.1"/>
    <property type="molecule type" value="Genomic_DNA"/>
</dbReference>
<dbReference type="GO" id="GO:0005829">
    <property type="term" value="C:cytosol"/>
    <property type="evidence" value="ECO:0007669"/>
    <property type="project" value="TreeGrafter"/>
</dbReference>
<dbReference type="EC" id="4.1.1.50" evidence="10"/>
<evidence type="ECO:0000256" key="9">
    <source>
        <dbReference type="ARBA" id="ARBA00023317"/>
    </source>
</evidence>
<dbReference type="Pfam" id="PF02675">
    <property type="entry name" value="AdoMet_dc"/>
    <property type="match status" value="1"/>
</dbReference>
<dbReference type="AlphaFoldDB" id="A0A1Z4LMB1"/>
<keyword evidence="3 10" id="KW-0068">Autocatalytic cleavage</keyword>
<comment type="subunit">
    <text evidence="10">Heterotetramer of two alpha and two beta chains arranged as a dimer of alpha/beta heterodimers.</text>
</comment>
<comment type="pathway">
    <text evidence="10">Amine and polyamine biosynthesis; S-adenosylmethioninamine biosynthesis; S-adenosylmethioninamine from S-adenosyl-L-methionine: step 1/1.</text>
</comment>
<feature type="active site" description="Proton acceptor; for processing activity" evidence="10">
    <location>
        <position position="80"/>
    </location>
</feature>
<dbReference type="GO" id="GO:0008295">
    <property type="term" value="P:spermidine biosynthetic process"/>
    <property type="evidence" value="ECO:0007669"/>
    <property type="project" value="UniProtKB-UniRule"/>
</dbReference>
<evidence type="ECO:0000256" key="7">
    <source>
        <dbReference type="ARBA" id="ARBA00023239"/>
    </source>
</evidence>
<organism evidence="11 12">
    <name type="scientific">Calothrix parasitica NIES-267</name>
    <dbReference type="NCBI Taxonomy" id="1973488"/>
    <lineage>
        <taxon>Bacteria</taxon>
        <taxon>Bacillati</taxon>
        <taxon>Cyanobacteriota</taxon>
        <taxon>Cyanophyceae</taxon>
        <taxon>Nostocales</taxon>
        <taxon>Calotrichaceae</taxon>
        <taxon>Calothrix</taxon>
    </lineage>
</organism>
<dbReference type="Proteomes" id="UP000218418">
    <property type="component" value="Chromosome"/>
</dbReference>
<gene>
    <name evidence="10" type="primary">speH</name>
    <name evidence="11" type="ORF">NIES267_17830</name>
</gene>
<keyword evidence="1 10" id="KW-0949">S-adenosyl-L-methionine</keyword>
<feature type="active site" description="Schiff-base intermediate with substrate; via pyruvic acid" evidence="10">
    <location>
        <position position="75"/>
    </location>
</feature>
<feature type="active site" description="Proton donor; for catalytic activity" evidence="10">
    <location>
        <position position="95"/>
    </location>
</feature>
<dbReference type="Gene3D" id="3.30.360.110">
    <property type="entry name" value="S-adenosylmethionine decarboxylase domain"/>
    <property type="match status" value="1"/>
</dbReference>
<evidence type="ECO:0000313" key="11">
    <source>
        <dbReference type="EMBL" id="BAY82304.1"/>
    </source>
</evidence>
<keyword evidence="4 10" id="KW-0745">Spermidine biosynthesis</keyword>
<evidence type="ECO:0000256" key="4">
    <source>
        <dbReference type="ARBA" id="ARBA00023066"/>
    </source>
</evidence>
<feature type="modified residue" description="Pyruvic acid (Ser); by autocatalysis" evidence="10">
    <location>
        <position position="75"/>
    </location>
</feature>
<reference evidence="11 12" key="1">
    <citation type="submission" date="2017-06" db="EMBL/GenBank/DDBJ databases">
        <title>Genome sequencing of cyanobaciteial culture collection at National Institute for Environmental Studies (NIES).</title>
        <authorList>
            <person name="Hirose Y."/>
            <person name="Shimura Y."/>
            <person name="Fujisawa T."/>
            <person name="Nakamura Y."/>
            <person name="Kawachi M."/>
        </authorList>
    </citation>
    <scope>NUCLEOTIDE SEQUENCE [LARGE SCALE GENOMIC DNA]</scope>
    <source>
        <strain evidence="11 12">NIES-267</strain>
    </source>
</reference>
<dbReference type="InterPro" id="IPR016067">
    <property type="entry name" value="S-AdoMet_deCO2ase_core"/>
</dbReference>
<comment type="function">
    <text evidence="10">Catalyzes the decarboxylation of S-adenosylmethionine to S-adenosylmethioninamine (dcAdoMet), the propylamine donor required for the synthesis of the polyamines spermine and spermidine from the diamine putrescine.</text>
</comment>
<feature type="chain" id="PRO_5023467980" description="S-adenosylmethionine decarboxylase alpha chain" evidence="10">
    <location>
        <begin position="75"/>
        <end position="145"/>
    </location>
</feature>
<proteinExistence type="inferred from homology"/>
<evidence type="ECO:0000256" key="2">
    <source>
        <dbReference type="ARBA" id="ARBA00022793"/>
    </source>
</evidence>
<dbReference type="HAMAP" id="MF_00464">
    <property type="entry name" value="AdoMetDC_1"/>
    <property type="match status" value="1"/>
</dbReference>
<comment type="catalytic activity">
    <reaction evidence="10">
        <text>S-adenosyl-L-methionine + H(+) = S-adenosyl 3-(methylsulfanyl)propylamine + CO2</text>
        <dbReference type="Rhea" id="RHEA:15981"/>
        <dbReference type="ChEBI" id="CHEBI:15378"/>
        <dbReference type="ChEBI" id="CHEBI:16526"/>
        <dbReference type="ChEBI" id="CHEBI:57443"/>
        <dbReference type="ChEBI" id="CHEBI:59789"/>
        <dbReference type="EC" id="4.1.1.50"/>
    </reaction>
</comment>
<keyword evidence="7 10" id="KW-0456">Lyase</keyword>
<evidence type="ECO:0000256" key="3">
    <source>
        <dbReference type="ARBA" id="ARBA00022813"/>
    </source>
</evidence>
<dbReference type="PANTHER" id="PTHR33866:SF2">
    <property type="entry name" value="S-ADENOSYLMETHIONINE DECARBOXYLASE PROENZYME"/>
    <property type="match status" value="1"/>
</dbReference>
<comment type="similarity">
    <text evidence="10">Belongs to the prokaryotic AdoMetDC family. Type 1 subfamily.</text>
</comment>
<keyword evidence="2 10" id="KW-0210">Decarboxylase</keyword>
<comment type="cofactor">
    <cofactor evidence="10">
        <name>pyruvate</name>
        <dbReference type="ChEBI" id="CHEBI:15361"/>
    </cofactor>
    <text evidence="10">Binds 1 pyruvoyl group covalently per subunit.</text>
</comment>
<evidence type="ECO:0000256" key="5">
    <source>
        <dbReference type="ARBA" id="ARBA00023115"/>
    </source>
</evidence>
<keyword evidence="6 10" id="KW-0865">Zymogen</keyword>
<dbReference type="GO" id="GO:0004014">
    <property type="term" value="F:adenosylmethionine decarboxylase activity"/>
    <property type="evidence" value="ECO:0007669"/>
    <property type="project" value="UniProtKB-UniRule"/>
</dbReference>
<feature type="chain" id="PRO_5023467979" description="S-adenosylmethionine decarboxylase beta chain" evidence="10">
    <location>
        <begin position="1"/>
        <end position="74"/>
    </location>
</feature>
<dbReference type="UniPathway" id="UPA00331">
    <property type="reaction ID" value="UER00451"/>
</dbReference>
<dbReference type="Gene3D" id="3.30.160.750">
    <property type="match status" value="1"/>
</dbReference>
<keyword evidence="5 10" id="KW-0620">Polyamine biosynthesis</keyword>
<accession>A0A1Z4LMB1</accession>
<name>A0A1Z4LMB1_9CYAN</name>
<dbReference type="InterPro" id="IPR042286">
    <property type="entry name" value="AdoMetDC_C"/>
</dbReference>
<evidence type="ECO:0000256" key="8">
    <source>
        <dbReference type="ARBA" id="ARBA00023270"/>
    </source>
</evidence>
<dbReference type="InterPro" id="IPR017716">
    <property type="entry name" value="S-AdoMet_deCOase_pro-enz"/>
</dbReference>
<keyword evidence="8 10" id="KW-0704">Schiff base</keyword>
<evidence type="ECO:0000256" key="1">
    <source>
        <dbReference type="ARBA" id="ARBA00022691"/>
    </source>
</evidence>
<keyword evidence="12" id="KW-1185">Reference proteome</keyword>